<dbReference type="EMBL" id="OVEO01000007">
    <property type="protein sequence ID" value="SPQ97198.1"/>
    <property type="molecule type" value="Genomic_DNA"/>
</dbReference>
<sequence>MDSDQDRAAAVRELMTALVQTFQSCVDVWEKQMVSPIIEKEPLVKARLEGLSAAYNAMIDAVQESLSCDDEELLGLVQWARDGYAADAEDHLKSKILNTCNAVQCAWSSLPAIPDDADDKCAVKFCLRHLKTSLETTRAALDEYIEYRYGAISAFSHALQMTALPSDMYDVCKELNDEVLPAVIALHATDPGQFLASYNFVRRNNFIAPDTTDVVTSDLLQRYVDLRQTYKSVQGAVMGQVLAKQIAEAGAAMIPPAVDGARGVDPLVSAAEFAAAIERPSTKCVVDFYTDWCPPCKAIAPSIEKLAQGTPAVRFYKVNAEKVECGHEITAMPTFLFFNNGVKVHTVVGADFAKIREALDNLLAM</sequence>
<reference evidence="3 4" key="1">
    <citation type="submission" date="2018-03" db="EMBL/GenBank/DDBJ databases">
        <authorList>
            <person name="Fogelqvist J."/>
        </authorList>
    </citation>
    <scope>NUCLEOTIDE SEQUENCE [LARGE SCALE GENOMIC DNA]</scope>
</reference>
<dbReference type="Gene3D" id="3.40.30.10">
    <property type="entry name" value="Glutaredoxin"/>
    <property type="match status" value="1"/>
</dbReference>
<dbReference type="PROSITE" id="PS51257">
    <property type="entry name" value="PROKAR_LIPOPROTEIN"/>
    <property type="match status" value="1"/>
</dbReference>
<dbReference type="InterPro" id="IPR036249">
    <property type="entry name" value="Thioredoxin-like_sf"/>
</dbReference>
<evidence type="ECO:0000259" key="2">
    <source>
        <dbReference type="PROSITE" id="PS51352"/>
    </source>
</evidence>
<geneLocation type="mitochondrion" evidence="3"/>
<organism evidence="3 4">
    <name type="scientific">Plasmodiophora brassicae</name>
    <name type="common">Clubroot disease agent</name>
    <dbReference type="NCBI Taxonomy" id="37360"/>
    <lineage>
        <taxon>Eukaryota</taxon>
        <taxon>Sar</taxon>
        <taxon>Rhizaria</taxon>
        <taxon>Endomyxa</taxon>
        <taxon>Phytomyxea</taxon>
        <taxon>Plasmodiophorida</taxon>
        <taxon>Plasmodiophoridae</taxon>
        <taxon>Plasmodiophora</taxon>
    </lineage>
</organism>
<dbReference type="SUPFAM" id="SSF52833">
    <property type="entry name" value="Thioredoxin-like"/>
    <property type="match status" value="1"/>
</dbReference>
<name>A0A3P3YAJ9_PLABS</name>
<evidence type="ECO:0000256" key="1">
    <source>
        <dbReference type="ARBA" id="ARBA00023157"/>
    </source>
</evidence>
<evidence type="ECO:0000313" key="3">
    <source>
        <dbReference type="EMBL" id="SPQ97198.1"/>
    </source>
</evidence>
<keyword evidence="1" id="KW-1015">Disulfide bond</keyword>
<protein>
    <recommendedName>
        <fullName evidence="2">Thioredoxin domain-containing protein</fullName>
    </recommendedName>
</protein>
<gene>
    <name evidence="3" type="ORF">PLBR_LOCUS4413</name>
</gene>
<dbReference type="PROSITE" id="PS00194">
    <property type="entry name" value="THIOREDOXIN_1"/>
    <property type="match status" value="1"/>
</dbReference>
<dbReference type="PRINTS" id="PR00421">
    <property type="entry name" value="THIOREDOXIN"/>
</dbReference>
<dbReference type="InterPro" id="IPR013766">
    <property type="entry name" value="Thioredoxin_domain"/>
</dbReference>
<dbReference type="PANTHER" id="PTHR46115">
    <property type="entry name" value="THIOREDOXIN-LIKE PROTEIN 1"/>
    <property type="match status" value="1"/>
</dbReference>
<dbReference type="AlphaFoldDB" id="A0A3P3YAJ9"/>
<evidence type="ECO:0000313" key="4">
    <source>
        <dbReference type="Proteomes" id="UP000290189"/>
    </source>
</evidence>
<feature type="domain" description="Thioredoxin" evidence="2">
    <location>
        <begin position="241"/>
        <end position="364"/>
    </location>
</feature>
<dbReference type="CDD" id="cd02947">
    <property type="entry name" value="TRX_family"/>
    <property type="match status" value="1"/>
</dbReference>
<dbReference type="Pfam" id="PF00085">
    <property type="entry name" value="Thioredoxin"/>
    <property type="match status" value="1"/>
</dbReference>
<dbReference type="Proteomes" id="UP000290189">
    <property type="component" value="Unassembled WGS sequence"/>
</dbReference>
<dbReference type="PROSITE" id="PS51352">
    <property type="entry name" value="THIOREDOXIN_2"/>
    <property type="match status" value="1"/>
</dbReference>
<proteinExistence type="predicted"/>
<keyword evidence="3" id="KW-0496">Mitochondrion</keyword>
<accession>A0A3P3YAJ9</accession>
<dbReference type="InterPro" id="IPR017937">
    <property type="entry name" value="Thioredoxin_CS"/>
</dbReference>